<evidence type="ECO:0000256" key="8">
    <source>
        <dbReference type="ARBA" id="ARBA00022824"/>
    </source>
</evidence>
<feature type="transmembrane region" description="Helical" evidence="13">
    <location>
        <begin position="12"/>
        <end position="33"/>
    </location>
</feature>
<feature type="transmembrane region" description="Helical" evidence="13">
    <location>
        <begin position="454"/>
        <end position="476"/>
    </location>
</feature>
<dbReference type="FunFam" id="3.40.720.10:FF:000015">
    <property type="entry name" value="GPI ethanolamine phosphate transferase 1"/>
    <property type="match status" value="1"/>
</dbReference>
<keyword evidence="9 13" id="KW-1133">Transmembrane helix</keyword>
<feature type="transmembrane region" description="Helical" evidence="13">
    <location>
        <begin position="770"/>
        <end position="786"/>
    </location>
</feature>
<evidence type="ECO:0000256" key="3">
    <source>
        <dbReference type="ARBA" id="ARBA00008400"/>
    </source>
</evidence>
<keyword evidence="5 13" id="KW-0337">GPI-anchor biosynthesis</keyword>
<feature type="transmembrane region" description="Helical" evidence="13">
    <location>
        <begin position="946"/>
        <end position="966"/>
    </location>
</feature>
<evidence type="ECO:0000259" key="14">
    <source>
        <dbReference type="Pfam" id="PF04987"/>
    </source>
</evidence>
<reference evidence="15" key="1">
    <citation type="submission" date="2021-11" db="EMBL/GenBank/DDBJ databases">
        <authorList>
            <person name="Herlambang A."/>
            <person name="Guo Y."/>
            <person name="Takashima Y."/>
            <person name="Nishizawa T."/>
        </authorList>
    </citation>
    <scope>NUCLEOTIDE SEQUENCE</scope>
    <source>
        <strain evidence="15">E1425</strain>
    </source>
</reference>
<dbReference type="CDD" id="cd16020">
    <property type="entry name" value="GPI_EPT_1"/>
    <property type="match status" value="1"/>
</dbReference>
<evidence type="ECO:0000256" key="11">
    <source>
        <dbReference type="ARBA" id="ARBA00023180"/>
    </source>
</evidence>
<comment type="subcellular location">
    <subcellularLocation>
        <location evidence="1 13">Endoplasmic reticulum membrane</location>
        <topology evidence="1 13">Multi-pass membrane protein</topology>
    </subcellularLocation>
</comment>
<comment type="caution">
    <text evidence="15">The sequence shown here is derived from an EMBL/GenBank/DDBJ whole genome shotgun (WGS) entry which is preliminary data.</text>
</comment>
<dbReference type="GO" id="GO:0006506">
    <property type="term" value="P:GPI anchor biosynthetic process"/>
    <property type="evidence" value="ECO:0007669"/>
    <property type="project" value="UniProtKB-KW"/>
</dbReference>
<dbReference type="Proteomes" id="UP000827284">
    <property type="component" value="Unassembled WGS sequence"/>
</dbReference>
<dbReference type="InterPro" id="IPR017850">
    <property type="entry name" value="Alkaline_phosphatase_core_sf"/>
</dbReference>
<accession>A0A9P3LWU0</accession>
<evidence type="ECO:0000256" key="7">
    <source>
        <dbReference type="ARBA" id="ARBA00022692"/>
    </source>
</evidence>
<dbReference type="EMBL" id="BQFW01000008">
    <property type="protein sequence ID" value="GJJ73418.1"/>
    <property type="molecule type" value="Genomic_DNA"/>
</dbReference>
<keyword evidence="16" id="KW-1185">Reference proteome</keyword>
<evidence type="ECO:0000313" key="16">
    <source>
        <dbReference type="Proteomes" id="UP000827284"/>
    </source>
</evidence>
<feature type="transmembrane region" description="Helical" evidence="13">
    <location>
        <begin position="842"/>
        <end position="860"/>
    </location>
</feature>
<sequence length="988" mass="109628">MALLPSKLTSTWLLIIGVLFHVTYIMSIFDIYFTSPLVHGMDQHHVAAPAPAKRLVLFVADGLRADKLFQMHPDPATDKLSTKAPFLRNVVETEGSWGVSHTRVPTESRPGHVAIIAGFYEDVSAVTKGWQMNPVNFDSVFNQSEHTWSFGSPDILPMFAHGASDPDRIDTIMYPAEHEDFGTGDASVLDTWVFDKFTLLLEQSKTDEALYKKLHSDKIVFFLHLLGLDTNGHSHLPTSEFYLNNIRIVDDGIKKVTEQLREFYGDDGKTSYVFTADHGMGNRGVHGDGHPDNTRTPIIAWGAGIQGPDKVNPQGHDEFSADWDLDAYSRHDVKQADIAPLMASLIGINYPVNSVGELPLPYLNNTEAFRAMSTFTNTLQILEQYHVKQELKRRTELFFQPFSGLTGEHSPEAVKAQVQALIDAGKYQEAEAECTVVRGLCLDGLRYLQTYDWLFLRSVVSAGYLGWIAFSLNFILRTFVSGNDGRLGSLGGPRGTRIQRNVASSSETKMVNVLAVVVFTFFAVILTIKQSPPLYYAYVAFPVFFWSRVVLARRELFAAIGKTTKTYGWIKSILAALGYIVALEVLVYSYFNRAILSVCFLFLALWPVFLPDAVQRNNALLMVSWSLSCLGTSIFTLLPVEKGEDQLLILVGGLILTLSGIFATAVVPGVTFGPDAQQQEESKTARSVMAFQTGLVALSTLIVNSTVKSLAAHEGLPLLNQTLSWIILFVTGSIPFVYGARSSQHYLLRMVIIYLSFAPIFILLSISYEAIFYFFLSTTLLSWLMLERKIYSASEMQPLSDTLGSEKRTLTGNPSANISSTGSVVTIDYPTRGLGPKDARPAIFFLFFINVAFFGTGNVASLASFSLQSVFRLTTVFNPFFMGVLLIFKILIPFFLVSSIFRVLGRSLDLPPFSLFLLGLATTDVMTLNFFYLVRDDGSWLEIGTSISHFCISSLMVLFTILLFALSDLLVGRVLVPVVGEGQRKKRS</sequence>
<evidence type="ECO:0000256" key="6">
    <source>
        <dbReference type="ARBA" id="ARBA00022679"/>
    </source>
</evidence>
<feature type="transmembrane region" description="Helical" evidence="13">
    <location>
        <begin position="534"/>
        <end position="551"/>
    </location>
</feature>
<feature type="transmembrane region" description="Helical" evidence="13">
    <location>
        <begin position="880"/>
        <end position="901"/>
    </location>
</feature>
<dbReference type="InterPro" id="IPR017852">
    <property type="entry name" value="GPI_EtnP_transferase_1_C"/>
</dbReference>
<evidence type="ECO:0000256" key="12">
    <source>
        <dbReference type="ARBA" id="ARBA00024850"/>
    </source>
</evidence>
<dbReference type="Pfam" id="PF04987">
    <property type="entry name" value="PigN"/>
    <property type="match status" value="1"/>
</dbReference>
<feature type="transmembrane region" description="Helical" evidence="13">
    <location>
        <begin position="594"/>
        <end position="610"/>
    </location>
</feature>
<name>A0A9P3LWU0_9FUNG</name>
<dbReference type="EC" id="2.-.-.-" evidence="13"/>
<dbReference type="GO" id="GO:0005789">
    <property type="term" value="C:endoplasmic reticulum membrane"/>
    <property type="evidence" value="ECO:0007669"/>
    <property type="project" value="UniProtKB-SubCell"/>
</dbReference>
<dbReference type="AlphaFoldDB" id="A0A9P3LWU0"/>
<feature type="transmembrane region" description="Helical" evidence="13">
    <location>
        <begin position="619"/>
        <end position="640"/>
    </location>
</feature>
<dbReference type="SUPFAM" id="SSF53649">
    <property type="entry name" value="Alkaline phosphatase-like"/>
    <property type="match status" value="1"/>
</dbReference>
<reference evidence="15" key="2">
    <citation type="journal article" date="2022" name="Microbiol. Resour. Announc.">
        <title>Whole-Genome Sequence of Entomortierella parvispora E1425, a Mucoromycotan Fungus Associated with Burkholderiaceae-Related Endosymbiotic Bacteria.</title>
        <authorList>
            <person name="Herlambang A."/>
            <person name="Guo Y."/>
            <person name="Takashima Y."/>
            <person name="Narisawa K."/>
            <person name="Ohta H."/>
            <person name="Nishizawa T."/>
        </authorList>
    </citation>
    <scope>NUCLEOTIDE SEQUENCE</scope>
    <source>
        <strain evidence="15">E1425</strain>
    </source>
</reference>
<feature type="transmembrane region" description="Helical" evidence="13">
    <location>
        <begin position="646"/>
        <end position="672"/>
    </location>
</feature>
<feature type="transmembrane region" description="Helical" evidence="13">
    <location>
        <begin position="913"/>
        <end position="934"/>
    </location>
</feature>
<comment type="function">
    <text evidence="12 13">Ethanolamine phosphate transferase involved in glycosylphosphatidylinositol-anchor biosynthesis. Transfers ethanolamine phosphate to the first alpha-1,4-linked mannose of the glycosylphosphatidylinositol precursor of GPI-anchor.</text>
</comment>
<feature type="transmembrane region" description="Helical" evidence="13">
    <location>
        <begin position="684"/>
        <end position="703"/>
    </location>
</feature>
<proteinExistence type="inferred from homology"/>
<dbReference type="Pfam" id="PF01663">
    <property type="entry name" value="Phosphodiest"/>
    <property type="match status" value="1"/>
</dbReference>
<dbReference type="Gene3D" id="3.40.720.10">
    <property type="entry name" value="Alkaline Phosphatase, subunit A"/>
    <property type="match status" value="1"/>
</dbReference>
<feature type="transmembrane region" description="Helical" evidence="13">
    <location>
        <begin position="510"/>
        <end position="528"/>
    </location>
</feature>
<dbReference type="InterPro" id="IPR037671">
    <property type="entry name" value="PIGN_N"/>
</dbReference>
<feature type="domain" description="GPI ethanolamine phosphate transferase 1 C-terminal" evidence="14">
    <location>
        <begin position="443"/>
        <end position="939"/>
    </location>
</feature>
<evidence type="ECO:0000256" key="13">
    <source>
        <dbReference type="RuleBase" id="RU367138"/>
    </source>
</evidence>
<keyword evidence="7 13" id="KW-0812">Transmembrane</keyword>
<evidence type="ECO:0000256" key="9">
    <source>
        <dbReference type="ARBA" id="ARBA00022989"/>
    </source>
</evidence>
<comment type="similarity">
    <text evidence="3 13">Belongs to the PIGG/PIGN/PIGO family. PIGN subfamily.</text>
</comment>
<evidence type="ECO:0000256" key="2">
    <source>
        <dbReference type="ARBA" id="ARBA00004687"/>
    </source>
</evidence>
<evidence type="ECO:0000256" key="10">
    <source>
        <dbReference type="ARBA" id="ARBA00023136"/>
    </source>
</evidence>
<keyword evidence="10 13" id="KW-0472">Membrane</keyword>
<dbReference type="PANTHER" id="PTHR12250:SF0">
    <property type="entry name" value="GPI ETHANOLAMINE PHOSPHATE TRANSFERASE 1"/>
    <property type="match status" value="1"/>
</dbReference>
<comment type="pathway">
    <text evidence="2 13">Glycolipid biosynthesis; glycosylphosphatidylinositol-anchor biosynthesis.</text>
</comment>
<evidence type="ECO:0000256" key="4">
    <source>
        <dbReference type="ARBA" id="ARBA00020831"/>
    </source>
</evidence>
<gene>
    <name evidence="15" type="ORF">EMPS_05776</name>
</gene>
<feature type="transmembrane region" description="Helical" evidence="13">
    <location>
        <begin position="746"/>
        <end position="764"/>
    </location>
</feature>
<dbReference type="OrthoDB" id="2748310at2759"/>
<feature type="transmembrane region" description="Helical" evidence="13">
    <location>
        <begin position="723"/>
        <end position="739"/>
    </location>
</feature>
<evidence type="ECO:0000256" key="5">
    <source>
        <dbReference type="ARBA" id="ARBA00022502"/>
    </source>
</evidence>
<organism evidence="15 16">
    <name type="scientific">Entomortierella parvispora</name>
    <dbReference type="NCBI Taxonomy" id="205924"/>
    <lineage>
        <taxon>Eukaryota</taxon>
        <taxon>Fungi</taxon>
        <taxon>Fungi incertae sedis</taxon>
        <taxon>Mucoromycota</taxon>
        <taxon>Mortierellomycotina</taxon>
        <taxon>Mortierellomycetes</taxon>
        <taxon>Mortierellales</taxon>
        <taxon>Mortierellaceae</taxon>
        <taxon>Entomortierella</taxon>
    </lineage>
</organism>
<keyword evidence="8 13" id="KW-0256">Endoplasmic reticulum</keyword>
<keyword evidence="11" id="KW-0325">Glycoprotein</keyword>
<protein>
    <recommendedName>
        <fullName evidence="4 13">GPI ethanolamine phosphate transferase 1</fullName>
        <ecNumber evidence="13">2.-.-.-</ecNumber>
    </recommendedName>
</protein>
<evidence type="ECO:0000313" key="15">
    <source>
        <dbReference type="EMBL" id="GJJ73418.1"/>
    </source>
</evidence>
<dbReference type="InterPro" id="IPR007070">
    <property type="entry name" value="GPI_EtnP_transferase_1"/>
</dbReference>
<dbReference type="GO" id="GO:0051377">
    <property type="term" value="F:mannose-ethanolamine phosphotransferase activity"/>
    <property type="evidence" value="ECO:0007669"/>
    <property type="project" value="UniProtKB-UniRule"/>
</dbReference>
<dbReference type="PANTHER" id="PTHR12250">
    <property type="entry name" value="PHOSPHATIDYLINOSITOL GLYCAN, CLASS N"/>
    <property type="match status" value="1"/>
</dbReference>
<dbReference type="InterPro" id="IPR002591">
    <property type="entry name" value="Phosphodiest/P_Trfase"/>
</dbReference>
<evidence type="ECO:0000256" key="1">
    <source>
        <dbReference type="ARBA" id="ARBA00004477"/>
    </source>
</evidence>
<feature type="transmembrane region" description="Helical" evidence="13">
    <location>
        <begin position="572"/>
        <end position="588"/>
    </location>
</feature>
<keyword evidence="6 13" id="KW-0808">Transferase</keyword>
<comment type="caution">
    <text evidence="13">Lacks conserved residue(s) required for the propagation of feature annotation.</text>
</comment>